<dbReference type="InterPro" id="IPR001646">
    <property type="entry name" value="5peptide_repeat"/>
</dbReference>
<dbReference type="EMBL" id="CP053586">
    <property type="protein sequence ID" value="WNZ23834.1"/>
    <property type="molecule type" value="Genomic_DNA"/>
</dbReference>
<evidence type="ECO:0000313" key="1">
    <source>
        <dbReference type="EMBL" id="WNZ23834.1"/>
    </source>
</evidence>
<gene>
    <name evidence="1" type="ORF">HJG54_13860</name>
</gene>
<dbReference type="Gene3D" id="2.160.20.80">
    <property type="entry name" value="E3 ubiquitin-protein ligase SopA"/>
    <property type="match status" value="1"/>
</dbReference>
<dbReference type="RefSeq" id="WP_316435587.1">
    <property type="nucleotide sequence ID" value="NZ_CP053586.1"/>
</dbReference>
<dbReference type="AlphaFoldDB" id="A0AA97AGT9"/>
<reference evidence="1" key="1">
    <citation type="submission" date="2020-05" db="EMBL/GenBank/DDBJ databases">
        <authorList>
            <person name="Zhu T."/>
            <person name="Keshari N."/>
            <person name="Lu X."/>
        </authorList>
    </citation>
    <scope>NUCLEOTIDE SEQUENCE</scope>
    <source>
        <strain evidence="1">NK1-12</strain>
    </source>
</reference>
<dbReference type="SUPFAM" id="SSF141571">
    <property type="entry name" value="Pentapeptide repeat-like"/>
    <property type="match status" value="1"/>
</dbReference>
<proteinExistence type="predicted"/>
<dbReference type="Pfam" id="PF00805">
    <property type="entry name" value="Pentapeptide"/>
    <property type="match status" value="1"/>
</dbReference>
<sequence>MVLNLMKLKHWTIITLVVGLGLLTVRQGPATMKRQFLVNHLLSSKNCTGCDLKGADLAGLDLSGINLTAANLAGANLRGAKLNNTILTDANLAQADLRDADLGCATVNFNLKADQETAKVNLTVDPASQAAITQRDHILDFNFDADGQGATMSFNFGGCANLEGANLAGATLPDGTAYDK</sequence>
<accession>A0AA97AGT9</accession>
<dbReference type="PANTHER" id="PTHR14136">
    <property type="entry name" value="BTB_POZ DOMAIN-CONTAINING PROTEIN KCTD9"/>
    <property type="match status" value="1"/>
</dbReference>
<name>A0AA97AGT9_9CYAN</name>
<organism evidence="1">
    <name type="scientific">Leptolyngbya sp. NK1-12</name>
    <dbReference type="NCBI Taxonomy" id="2547451"/>
    <lineage>
        <taxon>Bacteria</taxon>
        <taxon>Bacillati</taxon>
        <taxon>Cyanobacteriota</taxon>
        <taxon>Cyanophyceae</taxon>
        <taxon>Leptolyngbyales</taxon>
        <taxon>Leptolyngbyaceae</taxon>
        <taxon>Leptolyngbya group</taxon>
        <taxon>Leptolyngbya</taxon>
    </lineage>
</organism>
<protein>
    <submittedName>
        <fullName evidence="1">Pentapeptide repeat-containing protein</fullName>
    </submittedName>
</protein>
<dbReference type="InterPro" id="IPR051082">
    <property type="entry name" value="Pentapeptide-BTB/POZ_domain"/>
</dbReference>
<dbReference type="PANTHER" id="PTHR14136:SF17">
    <property type="entry name" value="BTB_POZ DOMAIN-CONTAINING PROTEIN KCTD9"/>
    <property type="match status" value="1"/>
</dbReference>